<evidence type="ECO:0000256" key="5">
    <source>
        <dbReference type="SAM" id="Phobius"/>
    </source>
</evidence>
<evidence type="ECO:0000256" key="1">
    <source>
        <dbReference type="ARBA" id="ARBA00004141"/>
    </source>
</evidence>
<feature type="transmembrane region" description="Helical" evidence="5">
    <location>
        <begin position="214"/>
        <end position="234"/>
    </location>
</feature>
<feature type="transmembrane region" description="Helical" evidence="5">
    <location>
        <begin position="458"/>
        <end position="482"/>
    </location>
</feature>
<evidence type="ECO:0000256" key="4">
    <source>
        <dbReference type="ARBA" id="ARBA00023136"/>
    </source>
</evidence>
<evidence type="ECO:0000313" key="7">
    <source>
        <dbReference type="EMBL" id="TVT25957.1"/>
    </source>
</evidence>
<feature type="transmembrane region" description="Helical" evidence="5">
    <location>
        <begin position="292"/>
        <end position="311"/>
    </location>
</feature>
<evidence type="ECO:0000256" key="3">
    <source>
        <dbReference type="ARBA" id="ARBA00022989"/>
    </source>
</evidence>
<keyword evidence="3 5" id="KW-1133">Transmembrane helix</keyword>
<protein>
    <submittedName>
        <fullName evidence="7">Ammonium transporter</fullName>
    </submittedName>
</protein>
<dbReference type="GO" id="GO:0005886">
    <property type="term" value="C:plasma membrane"/>
    <property type="evidence" value="ECO:0007669"/>
    <property type="project" value="TreeGrafter"/>
</dbReference>
<organism evidence="7 8">
    <name type="scientific">Amycolatopsis acidiphila</name>
    <dbReference type="NCBI Taxonomy" id="715473"/>
    <lineage>
        <taxon>Bacteria</taxon>
        <taxon>Bacillati</taxon>
        <taxon>Actinomycetota</taxon>
        <taxon>Actinomycetes</taxon>
        <taxon>Pseudonocardiales</taxon>
        <taxon>Pseudonocardiaceae</taxon>
        <taxon>Amycolatopsis</taxon>
    </lineage>
</organism>
<comment type="subcellular location">
    <subcellularLocation>
        <location evidence="1">Membrane</location>
        <topology evidence="1">Multi-pass membrane protein</topology>
    </subcellularLocation>
</comment>
<dbReference type="Proteomes" id="UP000318578">
    <property type="component" value="Unassembled WGS sequence"/>
</dbReference>
<feature type="transmembrane region" description="Helical" evidence="5">
    <location>
        <begin position="416"/>
        <end position="434"/>
    </location>
</feature>
<dbReference type="InterPro" id="IPR029020">
    <property type="entry name" value="Ammonium/urea_transptr"/>
</dbReference>
<proteinExistence type="predicted"/>
<comment type="caution">
    <text evidence="7">The sequence shown here is derived from an EMBL/GenBank/DDBJ whole genome shotgun (WGS) entry which is preliminary data.</text>
</comment>
<dbReference type="OrthoDB" id="3639868at2"/>
<dbReference type="EMBL" id="VJZA01000001">
    <property type="protein sequence ID" value="TVT25957.1"/>
    <property type="molecule type" value="Genomic_DNA"/>
</dbReference>
<gene>
    <name evidence="7" type="ORF">FNH06_00560</name>
</gene>
<feature type="transmembrane region" description="Helical" evidence="5">
    <location>
        <begin position="387"/>
        <end position="404"/>
    </location>
</feature>
<feature type="transmembrane region" description="Helical" evidence="5">
    <location>
        <begin position="187"/>
        <end position="207"/>
    </location>
</feature>
<dbReference type="GO" id="GO:0008519">
    <property type="term" value="F:ammonium channel activity"/>
    <property type="evidence" value="ECO:0007669"/>
    <property type="project" value="InterPro"/>
</dbReference>
<evidence type="ECO:0000313" key="8">
    <source>
        <dbReference type="Proteomes" id="UP000318578"/>
    </source>
</evidence>
<feature type="transmembrane region" description="Helical" evidence="5">
    <location>
        <begin position="84"/>
        <end position="108"/>
    </location>
</feature>
<evidence type="ECO:0000256" key="2">
    <source>
        <dbReference type="ARBA" id="ARBA00022692"/>
    </source>
</evidence>
<accession>A0A558ANW5</accession>
<dbReference type="AlphaFoldDB" id="A0A558ANW5"/>
<dbReference type="Pfam" id="PF00909">
    <property type="entry name" value="Ammonium_transp"/>
    <property type="match status" value="1"/>
</dbReference>
<feature type="domain" description="Ammonium transporter AmtB-like" evidence="6">
    <location>
        <begin position="88"/>
        <end position="506"/>
    </location>
</feature>
<keyword evidence="8" id="KW-1185">Reference proteome</keyword>
<feature type="transmembrane region" description="Helical" evidence="5">
    <location>
        <begin position="120"/>
        <end position="139"/>
    </location>
</feature>
<feature type="transmembrane region" description="Helical" evidence="5">
    <location>
        <begin position="331"/>
        <end position="355"/>
    </location>
</feature>
<feature type="transmembrane region" description="Helical" evidence="5">
    <location>
        <begin position="254"/>
        <end position="271"/>
    </location>
</feature>
<dbReference type="GO" id="GO:0097272">
    <property type="term" value="P:ammonium homeostasis"/>
    <property type="evidence" value="ECO:0007669"/>
    <property type="project" value="TreeGrafter"/>
</dbReference>
<sequence length="525" mass="55720">MIRNPSVTRKTSRSRGRHEGLPRVAYRYTFLLHAYPRHPRERFLGTSADLAHSGALGAPLPSPLGEVMPQFPEQASTNWVLSTFIYTVGAVAVLLVVAGLVFVDTGLVRRRNVLDTTVQKIGAAMVGGLGTLLIGYPIWQWQFNQAFGVPEPFRQAVRDWWLGGAFTTTSSRYVDPAALPEADVQQIFLVFFVTFTMATVALIHTGVVERIKPVPLYVMSFVVGAVLSPLVGYLCWGSLSPLTLRGTHDFDGVFPLYITAGTFVLVLAWRVGPRLGAFLPHRSGAKPASHNAAFVGIGVLLILVALPFVTLGSGYIVPGTGFFGISFTESGLGLVVVNLFAALLGGAVTGLLLAYRRRDATSALLGPVAGVVMAGTLLDIGNAWECLLVGALGPVVALGTAALLKKARIDDPKVVPLALGPGAIGAVLTGFLKWGTRTGGYLGLDGAHAVGVGEITPWWQLAGVVATMLVAGVPALLLCLVFERFDGLRASEHEELVGLDQTRWGVSNFADDLEAMPVAEPPVPA</sequence>
<reference evidence="7 8" key="1">
    <citation type="submission" date="2019-07" db="EMBL/GenBank/DDBJ databases">
        <title>New species of Amycolatopsis and Streptomyces.</title>
        <authorList>
            <person name="Duangmal K."/>
            <person name="Teo W.F.A."/>
            <person name="Lipun K."/>
        </authorList>
    </citation>
    <scope>NUCLEOTIDE SEQUENCE [LARGE SCALE GENOMIC DNA]</scope>
    <source>
        <strain evidence="7 8">JCM 30562</strain>
    </source>
</reference>
<feature type="transmembrane region" description="Helical" evidence="5">
    <location>
        <begin position="362"/>
        <end position="381"/>
    </location>
</feature>
<dbReference type="PANTHER" id="PTHR11730">
    <property type="entry name" value="AMMONIUM TRANSPORTER"/>
    <property type="match status" value="1"/>
</dbReference>
<dbReference type="Gene3D" id="1.10.3430.10">
    <property type="entry name" value="Ammonium transporter AmtB like domains"/>
    <property type="match status" value="1"/>
</dbReference>
<evidence type="ECO:0000259" key="6">
    <source>
        <dbReference type="Pfam" id="PF00909"/>
    </source>
</evidence>
<dbReference type="SUPFAM" id="SSF111352">
    <property type="entry name" value="Ammonium transporter"/>
    <property type="match status" value="1"/>
</dbReference>
<keyword evidence="4 5" id="KW-0472">Membrane</keyword>
<dbReference type="PANTHER" id="PTHR11730:SF60">
    <property type="entry name" value="RH50, ISOFORM D"/>
    <property type="match status" value="1"/>
</dbReference>
<keyword evidence="2 5" id="KW-0812">Transmembrane</keyword>
<name>A0A558ANW5_9PSEU</name>
<dbReference type="InterPro" id="IPR024041">
    <property type="entry name" value="NH4_transpt_AmtB-like_dom"/>
</dbReference>